<evidence type="ECO:0000313" key="1">
    <source>
        <dbReference type="EMBL" id="KAI6649037.1"/>
    </source>
</evidence>
<name>A0AAV7JJA1_9METZ</name>
<organism evidence="1 2">
    <name type="scientific">Oopsacas minuta</name>
    <dbReference type="NCBI Taxonomy" id="111878"/>
    <lineage>
        <taxon>Eukaryota</taxon>
        <taxon>Metazoa</taxon>
        <taxon>Porifera</taxon>
        <taxon>Hexactinellida</taxon>
        <taxon>Hexasterophora</taxon>
        <taxon>Lyssacinosida</taxon>
        <taxon>Leucopsacidae</taxon>
        <taxon>Oopsacas</taxon>
    </lineage>
</organism>
<proteinExistence type="predicted"/>
<dbReference type="Proteomes" id="UP001165289">
    <property type="component" value="Unassembled WGS sequence"/>
</dbReference>
<sequence>MEFLPQLSGSELVRVSMMLQEANAIALHLGKKVLFTREDVECSEKGENEAILPSKIGIRLYNKQNKTTTLWELDKFGNRLELMRELYQSELDLSTTKSMDIFNHPDDEWSKDLGLYTPGKVCAIYNKAPIEADSPDDSIQAPQLPHLPLSLPVSLVDILTASTEAHPGVSPHNSENCNLSISHESEVYHNTDPNVELTPEILACKKPRIDINPHLTKFIDDQARHLRPVRPSVPPTDFFKHIRSVPELCSERIDRLIGDLKQHRTITSLDRLLTHAEFLLQFSKDFINSFYNSKSHLQSIPFAESDNLRHAAFNMSASYEMVVTHSVECCNGIITRPQSDEMSKELVSLGLSMKQMLFSTQPGSRVDVKLILKQLSKHVDAIVCIISNSLVSQLVLYQVNSRRTSRGSKFHHDYRSPDLDLQAQQFFSHNGNLSNSISRGALAYMKEVCSQAMQSITTSRHLVEEVVLKLTDESLVNAEILATVCNLLQFMQYFLSAVSEASVNTKQLPERSEPFFHESWSKLIWVLNTLFNIESGVIRLANNTKEAAEKHGELEKIVSQANVIAFHTMSAVSSLEEIHQLCYDVVANTIKLEPLSKDVIRAAKTLNHLAKKSSEITTTSLAL</sequence>
<protein>
    <submittedName>
        <fullName evidence="1">Kinesin-like protein KIF14</fullName>
    </submittedName>
</protein>
<accession>A0AAV7JJA1</accession>
<keyword evidence="2" id="KW-1185">Reference proteome</keyword>
<dbReference type="EMBL" id="JAKMXF010000323">
    <property type="protein sequence ID" value="KAI6649037.1"/>
    <property type="molecule type" value="Genomic_DNA"/>
</dbReference>
<comment type="caution">
    <text evidence="1">The sequence shown here is derived from an EMBL/GenBank/DDBJ whole genome shotgun (WGS) entry which is preliminary data.</text>
</comment>
<reference evidence="1 2" key="1">
    <citation type="journal article" date="2023" name="BMC Biol.">
        <title>The compact genome of the sponge Oopsacas minuta (Hexactinellida) is lacking key metazoan core genes.</title>
        <authorList>
            <person name="Santini S."/>
            <person name="Schenkelaars Q."/>
            <person name="Jourda C."/>
            <person name="Duchesne M."/>
            <person name="Belahbib H."/>
            <person name="Rocher C."/>
            <person name="Selva M."/>
            <person name="Riesgo A."/>
            <person name="Vervoort M."/>
            <person name="Leys S.P."/>
            <person name="Kodjabachian L."/>
            <person name="Le Bivic A."/>
            <person name="Borchiellini C."/>
            <person name="Claverie J.M."/>
            <person name="Renard E."/>
        </authorList>
    </citation>
    <scope>NUCLEOTIDE SEQUENCE [LARGE SCALE GENOMIC DNA]</scope>
    <source>
        <strain evidence="1">SPO-2</strain>
    </source>
</reference>
<gene>
    <name evidence="1" type="ORF">LOD99_6920</name>
</gene>
<dbReference type="AlphaFoldDB" id="A0AAV7JJA1"/>
<evidence type="ECO:0000313" key="2">
    <source>
        <dbReference type="Proteomes" id="UP001165289"/>
    </source>
</evidence>